<feature type="non-terminal residue" evidence="1">
    <location>
        <position position="1"/>
    </location>
</feature>
<name>K0RED0_THAOC</name>
<organism evidence="1 2">
    <name type="scientific">Thalassiosira oceanica</name>
    <name type="common">Marine diatom</name>
    <dbReference type="NCBI Taxonomy" id="159749"/>
    <lineage>
        <taxon>Eukaryota</taxon>
        <taxon>Sar</taxon>
        <taxon>Stramenopiles</taxon>
        <taxon>Ochrophyta</taxon>
        <taxon>Bacillariophyta</taxon>
        <taxon>Coscinodiscophyceae</taxon>
        <taxon>Thalassiosirophycidae</taxon>
        <taxon>Thalassiosirales</taxon>
        <taxon>Thalassiosiraceae</taxon>
        <taxon>Thalassiosira</taxon>
    </lineage>
</organism>
<comment type="caution">
    <text evidence="1">The sequence shown here is derived from an EMBL/GenBank/DDBJ whole genome shotgun (WGS) entry which is preliminary data.</text>
</comment>
<sequence>VSSHSLGLGATYLVKDVERIPRWESIVPYDSRDTACRKVRLLKDQKSYEAVASRRARLPDKVLELNEETLPTPDPRPRSHRMSNLQEVQISASCRPGSRPCARRCVFAVGWLWFSRSLGLRYRRWCNETNKTKTHEGDLKRQLCGLVKQKQKTEVGSIEASRWKRKDAQIAKGNSLIKLRDTQMMTLSKVQSQGRKKIKYIQARLQKKLDQTINGGVLSSTMPKAQERSKLHSENSCRVLALKMRELHQRPLHSSQYEMPCGWRRRHDTAQRLYTAAAPAAQLVGLQELKGGAVKKAGGVAP</sequence>
<keyword evidence="2" id="KW-1185">Reference proteome</keyword>
<gene>
    <name evidence="1" type="ORF">THAOC_28696</name>
</gene>
<reference evidence="1 2" key="1">
    <citation type="journal article" date="2012" name="Genome Biol.">
        <title>Genome and low-iron response of an oceanic diatom adapted to chronic iron limitation.</title>
        <authorList>
            <person name="Lommer M."/>
            <person name="Specht M."/>
            <person name="Roy A.S."/>
            <person name="Kraemer L."/>
            <person name="Andreson R."/>
            <person name="Gutowska M.A."/>
            <person name="Wolf J."/>
            <person name="Bergner S.V."/>
            <person name="Schilhabel M.B."/>
            <person name="Klostermeier U.C."/>
            <person name="Beiko R.G."/>
            <person name="Rosenstiel P."/>
            <person name="Hippler M."/>
            <person name="Laroche J."/>
        </authorList>
    </citation>
    <scope>NUCLEOTIDE SEQUENCE [LARGE SCALE GENOMIC DNA]</scope>
    <source>
        <strain evidence="1 2">CCMP1005</strain>
    </source>
</reference>
<accession>K0RED0</accession>
<evidence type="ECO:0000313" key="1">
    <source>
        <dbReference type="EMBL" id="EJK52073.1"/>
    </source>
</evidence>
<dbReference type="AlphaFoldDB" id="K0RED0"/>
<dbReference type="EMBL" id="AGNL01040492">
    <property type="protein sequence ID" value="EJK52073.1"/>
    <property type="molecule type" value="Genomic_DNA"/>
</dbReference>
<proteinExistence type="predicted"/>
<dbReference type="Proteomes" id="UP000266841">
    <property type="component" value="Unassembled WGS sequence"/>
</dbReference>
<protein>
    <submittedName>
        <fullName evidence="1">Uncharacterized protein</fullName>
    </submittedName>
</protein>
<evidence type="ECO:0000313" key="2">
    <source>
        <dbReference type="Proteomes" id="UP000266841"/>
    </source>
</evidence>